<dbReference type="RefSeq" id="WP_009721018.1">
    <property type="nucleotide sequence ID" value="NZ_GG657754.1"/>
</dbReference>
<evidence type="ECO:0000313" key="2">
    <source>
        <dbReference type="Proteomes" id="UP000003963"/>
    </source>
</evidence>
<name>D9WJC4_9ACTN</name>
<accession>D9WJC4</accession>
<sequence>MIYNNYEANPPGMKRALHGIRENAEAPKEAKARFRRLRDGVDDWNGDDDEFFQKTEPQWLAQNESCEGFIDGVDQFMVGLESAVLESLRSIGLNQGAVGDRINEARVNADNYRDGGHGKR</sequence>
<dbReference type="Proteomes" id="UP000003963">
    <property type="component" value="Unassembled WGS sequence"/>
</dbReference>
<dbReference type="STRING" id="457427.SSOG_08935"/>
<evidence type="ECO:0008006" key="3">
    <source>
        <dbReference type="Google" id="ProtNLM"/>
    </source>
</evidence>
<dbReference type="EMBL" id="GG657754">
    <property type="protein sequence ID" value="EFL29221.1"/>
    <property type="molecule type" value="Genomic_DNA"/>
</dbReference>
<dbReference type="HOGENOM" id="CLU_2048412_0_0_11"/>
<evidence type="ECO:0000313" key="1">
    <source>
        <dbReference type="EMBL" id="EFL29221.1"/>
    </source>
</evidence>
<protein>
    <recommendedName>
        <fullName evidence="3">WXG100 family type VII secretion target</fullName>
    </recommendedName>
</protein>
<proteinExistence type="predicted"/>
<keyword evidence="2" id="KW-1185">Reference proteome</keyword>
<gene>
    <name evidence="1" type="ORF">SSOG_08935</name>
</gene>
<organism evidence="1 2">
    <name type="scientific">Streptomyces himastatinicus ATCC 53653</name>
    <dbReference type="NCBI Taxonomy" id="457427"/>
    <lineage>
        <taxon>Bacteria</taxon>
        <taxon>Bacillati</taxon>
        <taxon>Actinomycetota</taxon>
        <taxon>Actinomycetes</taxon>
        <taxon>Kitasatosporales</taxon>
        <taxon>Streptomycetaceae</taxon>
        <taxon>Streptomyces</taxon>
        <taxon>Streptomyces violaceusniger group</taxon>
    </lineage>
</organism>
<reference evidence="1 2" key="1">
    <citation type="submission" date="2009-02" db="EMBL/GenBank/DDBJ databases">
        <title>Annotation of Streptomyces hygroscopicus strain ATCC 53653.</title>
        <authorList>
            <consortium name="The Broad Institute Genome Sequencing Platform"/>
            <consortium name="Broad Institute Microbial Sequencing Center"/>
            <person name="Fischbach M."/>
            <person name="Godfrey P."/>
            <person name="Ward D."/>
            <person name="Young S."/>
            <person name="Zeng Q."/>
            <person name="Koehrsen M."/>
            <person name="Alvarado L."/>
            <person name="Berlin A.M."/>
            <person name="Bochicchio J."/>
            <person name="Borenstein D."/>
            <person name="Chapman S.B."/>
            <person name="Chen Z."/>
            <person name="Engels R."/>
            <person name="Freedman E."/>
            <person name="Gellesch M."/>
            <person name="Goldberg J."/>
            <person name="Griggs A."/>
            <person name="Gujja S."/>
            <person name="Heilman E.R."/>
            <person name="Heiman D.I."/>
            <person name="Hepburn T.A."/>
            <person name="Howarth C."/>
            <person name="Jen D."/>
            <person name="Larson L."/>
            <person name="Lewis B."/>
            <person name="Mehta T."/>
            <person name="Park D."/>
            <person name="Pearson M."/>
            <person name="Richards J."/>
            <person name="Roberts A."/>
            <person name="Saif S."/>
            <person name="Shea T.D."/>
            <person name="Shenoy N."/>
            <person name="Sisk P."/>
            <person name="Stolte C."/>
            <person name="Sykes S.N."/>
            <person name="Thomson T."/>
            <person name="Walk T."/>
            <person name="White J."/>
            <person name="Yandava C."/>
            <person name="Straight P."/>
            <person name="Clardy J."/>
            <person name="Hung D."/>
            <person name="Kolter R."/>
            <person name="Mekalanos J."/>
            <person name="Walker S."/>
            <person name="Walsh C.T."/>
            <person name="Wieland-Brown L.C."/>
            <person name="Haas B."/>
            <person name="Nusbaum C."/>
            <person name="Birren B."/>
        </authorList>
    </citation>
    <scope>NUCLEOTIDE SEQUENCE [LARGE SCALE GENOMIC DNA]</scope>
    <source>
        <strain evidence="1 2">ATCC 53653</strain>
    </source>
</reference>
<dbReference type="AlphaFoldDB" id="D9WJC4"/>